<name>A0A9W4XJF7_9ASCO</name>
<protein>
    <recommendedName>
        <fullName evidence="1">Domain of unknown function at the cortex 1 domain-containing protein</fullName>
    </recommendedName>
</protein>
<dbReference type="PANTHER" id="PTHR34826:SF2">
    <property type="entry name" value="UPF0590 PROTEIN C409.17C"/>
    <property type="match status" value="1"/>
</dbReference>
<gene>
    <name evidence="2" type="ORF">CANVERA_P0429</name>
</gene>
<comment type="caution">
    <text evidence="2">The sequence shown here is derived from an EMBL/GenBank/DDBJ whole genome shotgun (WGS) entry which is preliminary data.</text>
</comment>
<evidence type="ECO:0000259" key="1">
    <source>
        <dbReference type="Pfam" id="PF08588"/>
    </source>
</evidence>
<evidence type="ECO:0000313" key="2">
    <source>
        <dbReference type="EMBL" id="CAI5755913.1"/>
    </source>
</evidence>
<accession>A0A9W4XJF7</accession>
<feature type="domain" description="Domain of unknown function at the cortex 1" evidence="1">
    <location>
        <begin position="6"/>
        <end position="287"/>
    </location>
</feature>
<organism evidence="2 3">
    <name type="scientific">Candida verbasci</name>
    <dbReference type="NCBI Taxonomy" id="1227364"/>
    <lineage>
        <taxon>Eukaryota</taxon>
        <taxon>Fungi</taxon>
        <taxon>Dikarya</taxon>
        <taxon>Ascomycota</taxon>
        <taxon>Saccharomycotina</taxon>
        <taxon>Pichiomycetes</taxon>
        <taxon>Debaryomycetaceae</taxon>
        <taxon>Candida/Lodderomyces clade</taxon>
        <taxon>Candida</taxon>
    </lineage>
</organism>
<proteinExistence type="predicted"/>
<sequence length="296" mass="33798">MSIIKRLFIKVSNSYDSNFQIVPVNTEQPIEIKSDIGVFKLIVNIKKFDGAKPHLSNSLYNIGDKKFLNNESIDYTPKEITNCQTTPNLRINIEYTPNQDIKGGELLFGNDFTYPIKDYVPTTLLSTGLKLFNWFINNTVKGDIYNEKPFLYGLALNSFTYLGINESKPELVSDSKKGDEPVNSKENLNLQNENIPTDSIQRKKYFNTVEKCNDEFNFKKDQHYNLQFDTDFLKLGDSKYSVAIPTFDIDVGNYANETLNNVNWVVKKNGYDGVGQGELGLIINFALLDEEKEDTE</sequence>
<reference evidence="2" key="1">
    <citation type="submission" date="2022-12" db="EMBL/GenBank/DDBJ databases">
        <authorList>
            <person name="Brejova B."/>
        </authorList>
    </citation>
    <scope>NUCLEOTIDE SEQUENCE</scope>
</reference>
<dbReference type="Pfam" id="PF08588">
    <property type="entry name" value="Duc1"/>
    <property type="match status" value="1"/>
</dbReference>
<dbReference type="AlphaFoldDB" id="A0A9W4XJF7"/>
<evidence type="ECO:0000313" key="3">
    <source>
        <dbReference type="Proteomes" id="UP001152885"/>
    </source>
</evidence>
<keyword evidence="3" id="KW-1185">Reference proteome</keyword>
<dbReference type="Proteomes" id="UP001152885">
    <property type="component" value="Unassembled WGS sequence"/>
</dbReference>
<dbReference type="EMBL" id="CANTUO010000001">
    <property type="protein sequence ID" value="CAI5755913.1"/>
    <property type="molecule type" value="Genomic_DNA"/>
</dbReference>
<dbReference type="OrthoDB" id="2119945at2759"/>
<dbReference type="InterPro" id="IPR013897">
    <property type="entry name" value="Duc1"/>
</dbReference>
<dbReference type="PANTHER" id="PTHR34826">
    <property type="entry name" value="UPF0590 PROTEIN C409.17C"/>
    <property type="match status" value="1"/>
</dbReference>